<proteinExistence type="predicted"/>
<evidence type="ECO:0000256" key="3">
    <source>
        <dbReference type="ARBA" id="ARBA00023204"/>
    </source>
</evidence>
<evidence type="ECO:0008006" key="10">
    <source>
        <dbReference type="Google" id="ProtNLM"/>
    </source>
</evidence>
<evidence type="ECO:0000256" key="5">
    <source>
        <dbReference type="SAM" id="MobiDB-lite"/>
    </source>
</evidence>
<evidence type="ECO:0000313" key="8">
    <source>
        <dbReference type="EMBL" id="KAK4493438.1"/>
    </source>
</evidence>
<dbReference type="PANTHER" id="PTHR15272:SF0">
    <property type="entry name" value="CHROMATIN ASSEMBLY FACTOR 1 SUBUNIT A"/>
    <property type="match status" value="1"/>
</dbReference>
<keyword evidence="2" id="KW-0227">DNA damage</keyword>
<dbReference type="EMBL" id="JAYDYQ010000260">
    <property type="protein sequence ID" value="KAK4493438.1"/>
    <property type="molecule type" value="Genomic_DNA"/>
</dbReference>
<dbReference type="InterPro" id="IPR022043">
    <property type="entry name" value="CAF1A_DD"/>
</dbReference>
<keyword evidence="3" id="KW-0234">DNA repair</keyword>
<comment type="caution">
    <text evidence="8">The sequence shown here is derived from an EMBL/GenBank/DDBJ whole genome shotgun (WGS) entry which is preliminary data.</text>
</comment>
<feature type="region of interest" description="Disordered" evidence="5">
    <location>
        <begin position="333"/>
        <end position="365"/>
    </location>
</feature>
<feature type="compositionally biased region" description="Polar residues" evidence="5">
    <location>
        <begin position="750"/>
        <end position="770"/>
    </location>
</feature>
<feature type="domain" description="Chromatin assembly factor 1 subunit Cac1-like C-terminal" evidence="7">
    <location>
        <begin position="658"/>
        <end position="708"/>
    </location>
</feature>
<feature type="domain" description="Chromatin assembly factor 1 subunit A dimerization" evidence="6">
    <location>
        <begin position="465"/>
        <end position="531"/>
    </location>
</feature>
<sequence>MMPKFEGADQKKKVLKRKRAEPCSFTLTPEEKQEKIITYRNEIDSLVKFCRDLVLENRGALLENVEKLGDSSASFNGVIACLMEESDLPLSKLVDDIFEKVKGRNGNVGGSVRKASVKSTVLLIGQRLCYGVTNADADVLEDEAECALWCWETRDLKLIPKLERIGVKVSRTCRKKIHERITAVLAMISALEKSEDHQNSLQELMKASEKLGKVLNEVDIRLLMQTMSHKNGAEMAEKEAKKEEKNLIKQMEKDKREMVKERKKMDRELQKEKLQSENELKRREKEECEIQKQLKRQQEEAEKDQRRKEKEDAELKKRLALQKQASIMERFLKRSKTSPTSQLDSSFNKAATSQPSSTIVERKPEPITQAMDSVLAQNCGIELETLWKSHLNLWRRVGHSLRSKGNMHWGIRKKPKTELVKELKLTTNKELTYDEDLSTEKLVDEWVDSNVEISQKNVKRIRSKKLLQFDKSHRPAFYGIWLKNSQVVGSRHPFAKDPDIDYEIDSDEEWEEDEPGESLSDCDKDDEEESMEGHLNADDEDESEVGFFVPDGYLSENEGVQSDKMESDELVEEVRKLPDSENQPLIILNLVHEKTTSLPAEELSGTEKLERMCLQTLSIRPFLGLPNVEISIPNNTVDEDLEASSSKSSTTSVPDSYLPQIITIIQSCPQSIEKIVKSLHDKFPAISKSQLRNKVREISEFSDNRWKVKKQILNKLGISISPEKKGGKAKTITTFFVKRCLPPPKKHMNSNETSEKNVSQSQQEYSCENR</sequence>
<dbReference type="Pfam" id="PF12253">
    <property type="entry name" value="CAF1A_dimeriz"/>
    <property type="match status" value="1"/>
</dbReference>
<feature type="region of interest" description="Disordered" evidence="5">
    <location>
        <begin position="743"/>
        <end position="770"/>
    </location>
</feature>
<dbReference type="Pfam" id="PF21796">
    <property type="entry name" value="Cac1_C"/>
    <property type="match status" value="1"/>
</dbReference>
<dbReference type="Proteomes" id="UP001291926">
    <property type="component" value="Unassembled WGS sequence"/>
</dbReference>
<feature type="region of interest" description="Disordered" evidence="5">
    <location>
        <begin position="506"/>
        <end position="542"/>
    </location>
</feature>
<name>A0ABR0DX24_9LAMI</name>
<feature type="region of interest" description="Disordered" evidence="5">
    <location>
        <begin position="251"/>
        <end position="316"/>
    </location>
</feature>
<reference evidence="8 9" key="1">
    <citation type="journal article" date="2023" name="bioRxiv">
        <title>Genome report: Whole genome sequence and annotation of Penstemon davidsonii.</title>
        <authorList>
            <person name="Ostevik K.L."/>
            <person name="Alabady M."/>
            <person name="Zhang M."/>
            <person name="Rausher M.D."/>
        </authorList>
    </citation>
    <scope>NUCLEOTIDE SEQUENCE [LARGE SCALE GENOMIC DNA]</scope>
    <source>
        <strain evidence="8">DNT005</strain>
        <tissue evidence="8">Whole leaf</tissue>
    </source>
</reference>
<evidence type="ECO:0000313" key="9">
    <source>
        <dbReference type="Proteomes" id="UP001291926"/>
    </source>
</evidence>
<evidence type="ECO:0000256" key="1">
    <source>
        <dbReference type="ARBA" id="ARBA00004123"/>
    </source>
</evidence>
<comment type="subcellular location">
    <subcellularLocation>
        <location evidence="1">Nucleus</location>
    </subcellularLocation>
</comment>
<evidence type="ECO:0000256" key="2">
    <source>
        <dbReference type="ARBA" id="ARBA00022763"/>
    </source>
</evidence>
<dbReference type="InterPro" id="IPR048800">
    <property type="entry name" value="Cac1-like_C"/>
</dbReference>
<gene>
    <name evidence="8" type="ORF">RD792_011551</name>
</gene>
<dbReference type="PANTHER" id="PTHR15272">
    <property type="entry name" value="CHROMATIN ASSEMBLY FACTOR 1 SUBUNIT A CAF-1 SUBUNIT A"/>
    <property type="match status" value="1"/>
</dbReference>
<protein>
    <recommendedName>
        <fullName evidence="10">Chromatin assembly factor 1 subunit FAS1</fullName>
    </recommendedName>
</protein>
<evidence type="ECO:0000256" key="4">
    <source>
        <dbReference type="ARBA" id="ARBA00023242"/>
    </source>
</evidence>
<keyword evidence="9" id="KW-1185">Reference proteome</keyword>
<keyword evidence="4" id="KW-0539">Nucleus</keyword>
<evidence type="ECO:0000259" key="7">
    <source>
        <dbReference type="Pfam" id="PF21796"/>
    </source>
</evidence>
<feature type="compositionally biased region" description="Polar residues" evidence="5">
    <location>
        <begin position="337"/>
        <end position="359"/>
    </location>
</feature>
<feature type="compositionally biased region" description="Acidic residues" evidence="5">
    <location>
        <begin position="506"/>
        <end position="516"/>
    </location>
</feature>
<organism evidence="8 9">
    <name type="scientific">Penstemon davidsonii</name>
    <dbReference type="NCBI Taxonomy" id="160366"/>
    <lineage>
        <taxon>Eukaryota</taxon>
        <taxon>Viridiplantae</taxon>
        <taxon>Streptophyta</taxon>
        <taxon>Embryophyta</taxon>
        <taxon>Tracheophyta</taxon>
        <taxon>Spermatophyta</taxon>
        <taxon>Magnoliopsida</taxon>
        <taxon>eudicotyledons</taxon>
        <taxon>Gunneridae</taxon>
        <taxon>Pentapetalae</taxon>
        <taxon>asterids</taxon>
        <taxon>lamiids</taxon>
        <taxon>Lamiales</taxon>
        <taxon>Plantaginaceae</taxon>
        <taxon>Cheloneae</taxon>
        <taxon>Penstemon</taxon>
    </lineage>
</organism>
<evidence type="ECO:0000259" key="6">
    <source>
        <dbReference type="Pfam" id="PF12253"/>
    </source>
</evidence>
<accession>A0ABR0DX24</accession>